<proteinExistence type="predicted"/>
<name>A0A0P9TC38_PSEAV</name>
<dbReference type="EMBL" id="LJQP01000172">
    <property type="protein sequence ID" value="KPX71414.1"/>
    <property type="molecule type" value="Genomic_DNA"/>
</dbReference>
<reference evidence="1 2" key="1">
    <citation type="submission" date="2015-09" db="EMBL/GenBank/DDBJ databases">
        <title>Genome announcement of multiple Pseudomonas syringae strains.</title>
        <authorList>
            <person name="Thakur S."/>
            <person name="Wang P.W."/>
            <person name="Gong Y."/>
            <person name="Weir B.S."/>
            <person name="Guttman D.S."/>
        </authorList>
    </citation>
    <scope>NUCLEOTIDE SEQUENCE [LARGE SCALE GENOMIC DNA]</scope>
    <source>
        <strain evidence="1 2">ICMP3507</strain>
    </source>
</reference>
<evidence type="ECO:0000313" key="2">
    <source>
        <dbReference type="Proteomes" id="UP000050265"/>
    </source>
</evidence>
<gene>
    <name evidence="1" type="ORF">ALO35_200000</name>
</gene>
<dbReference type="Proteomes" id="UP000050265">
    <property type="component" value="Unassembled WGS sequence"/>
</dbReference>
<accession>A0A0P9TC38</accession>
<dbReference type="AlphaFoldDB" id="A0A0P9TC38"/>
<sequence>MQLNTTFSYNQIFWIRSLPGKDVGLSNRIFDDVSSAFRSKNREITLFEIKSSKDLTDLLDTLIYESHFGLKPFLHLDMHGDKDKGLHIAKTNEFVAWSLISKKLRTVNSATGNNLCIIGAACYGLTLLKHVDLRAHTPFYILLAPEKKVQAGFLEDNLPKFYVELLSSGVIDEVYEKHLASRFNYFHSEKVLAIHLANYIKLGCIGKPAAERRERLLTEMLSEGMEYTKENLQSARKHLKAGLKPNQELLERYAAPFLGNRTCTLKIDELLELLES</sequence>
<protein>
    <submittedName>
        <fullName evidence="1">Uncharacterized protein</fullName>
    </submittedName>
</protein>
<dbReference type="PATRIC" id="fig|53707.9.peg.6537"/>
<organism evidence="1 2">
    <name type="scientific">Pseudomonas amygdali pv. lachrymans</name>
    <name type="common">Pseudomonas syringae pv. lachrymans</name>
    <dbReference type="NCBI Taxonomy" id="53707"/>
    <lineage>
        <taxon>Bacteria</taxon>
        <taxon>Pseudomonadati</taxon>
        <taxon>Pseudomonadota</taxon>
        <taxon>Gammaproteobacteria</taxon>
        <taxon>Pseudomonadales</taxon>
        <taxon>Pseudomonadaceae</taxon>
        <taxon>Pseudomonas</taxon>
        <taxon>Pseudomonas amygdali</taxon>
    </lineage>
</organism>
<evidence type="ECO:0000313" key="1">
    <source>
        <dbReference type="EMBL" id="KPX71414.1"/>
    </source>
</evidence>
<comment type="caution">
    <text evidence="1">The sequence shown here is derived from an EMBL/GenBank/DDBJ whole genome shotgun (WGS) entry which is preliminary data.</text>
</comment>